<dbReference type="SUPFAM" id="SSF50249">
    <property type="entry name" value="Nucleic acid-binding proteins"/>
    <property type="match status" value="2"/>
</dbReference>
<dbReference type="EMBL" id="DRIE01000124">
    <property type="protein sequence ID" value="HEC57725.1"/>
    <property type="molecule type" value="Genomic_DNA"/>
</dbReference>
<dbReference type="EMBL" id="LYOR01000008">
    <property type="protein sequence ID" value="OFV65699.1"/>
    <property type="molecule type" value="Genomic_DNA"/>
</dbReference>
<evidence type="ECO:0000313" key="2">
    <source>
        <dbReference type="EMBL" id="HEC57725.1"/>
    </source>
</evidence>
<evidence type="ECO:0000256" key="1">
    <source>
        <dbReference type="ARBA" id="ARBA00023125"/>
    </source>
</evidence>
<dbReference type="PATRIC" id="fig|1839936.3.peg.1421"/>
<dbReference type="CDD" id="cd04491">
    <property type="entry name" value="SoSSB_OBF"/>
    <property type="match status" value="1"/>
</dbReference>
<dbReference type="Proteomes" id="UP000185779">
    <property type="component" value="Unassembled WGS sequence"/>
</dbReference>
<dbReference type="InterPro" id="IPR012340">
    <property type="entry name" value="NA-bd_OB-fold"/>
</dbReference>
<organism evidence="3 4">
    <name type="scientific">Candidatus Syntropharchaeum butanivorans</name>
    <dbReference type="NCBI Taxonomy" id="1839936"/>
    <lineage>
        <taxon>Archaea</taxon>
        <taxon>Methanobacteriati</taxon>
        <taxon>Methanobacteriota</taxon>
        <taxon>Stenosarchaea group</taxon>
        <taxon>Methanomicrobia</taxon>
        <taxon>Methanosarcinales</taxon>
        <taxon>ANME-2 cluster</taxon>
        <taxon>Candidatus Syntropharchaeum</taxon>
    </lineage>
</organism>
<dbReference type="FunFam" id="2.40.50.140:FF:000301">
    <property type="entry name" value="Replication protein A"/>
    <property type="match status" value="1"/>
</dbReference>
<reference evidence="3 4" key="1">
    <citation type="submission" date="2016-05" db="EMBL/GenBank/DDBJ databases">
        <title>Microbial consortia oxidize butane by reversing methanogenesis.</title>
        <authorList>
            <person name="Laso-Perez R."/>
            <person name="Richter M."/>
            <person name="Wegener G."/>
            <person name="Musat F."/>
        </authorList>
    </citation>
    <scope>NUCLEOTIDE SEQUENCE [LARGE SCALE GENOMIC DNA]</scope>
    <source>
        <strain evidence="3">BOX1</strain>
    </source>
</reference>
<dbReference type="PANTHER" id="PTHR13356:SF8">
    <property type="entry name" value="REPLICATION PROTEIN A"/>
    <property type="match status" value="1"/>
</dbReference>
<dbReference type="Gene3D" id="2.40.50.140">
    <property type="entry name" value="Nucleic acid-binding proteins"/>
    <property type="match status" value="1"/>
</dbReference>
<protein>
    <submittedName>
        <fullName evidence="2">Replication factor A</fullName>
    </submittedName>
    <submittedName>
        <fullName evidence="3">Replication protein A</fullName>
    </submittedName>
</protein>
<gene>
    <name evidence="2" type="ORF">ENI32_07645</name>
    <name evidence="3" type="ORF">SBU_001400</name>
</gene>
<keyword evidence="4" id="KW-1185">Reference proteome</keyword>
<reference evidence="2" key="2">
    <citation type="journal article" date="2020" name="mSystems">
        <title>Genome- and Community-Level Interaction Insights into Carbon Utilization and Element Cycling Functions of Hydrothermarchaeota in Hydrothermal Sediment.</title>
        <authorList>
            <person name="Zhou Z."/>
            <person name="Liu Y."/>
            <person name="Xu W."/>
            <person name="Pan J."/>
            <person name="Luo Z.H."/>
            <person name="Li M."/>
        </authorList>
    </citation>
    <scope>NUCLEOTIDE SEQUENCE [LARGE SCALE GENOMIC DNA]</scope>
    <source>
        <strain evidence="2">HyVt-386</strain>
    </source>
</reference>
<proteinExistence type="predicted"/>
<evidence type="ECO:0000313" key="3">
    <source>
        <dbReference type="EMBL" id="OFV65699.1"/>
    </source>
</evidence>
<dbReference type="GO" id="GO:0010212">
    <property type="term" value="P:response to ionizing radiation"/>
    <property type="evidence" value="ECO:0007669"/>
    <property type="project" value="TreeGrafter"/>
</dbReference>
<dbReference type="AlphaFoldDB" id="A0A1F2P365"/>
<dbReference type="InterPro" id="IPR051231">
    <property type="entry name" value="SOSS-B"/>
</dbReference>
<evidence type="ECO:0000313" key="4">
    <source>
        <dbReference type="Proteomes" id="UP000185779"/>
    </source>
</evidence>
<dbReference type="GO" id="GO:0000724">
    <property type="term" value="P:double-strand break repair via homologous recombination"/>
    <property type="evidence" value="ECO:0007669"/>
    <property type="project" value="TreeGrafter"/>
</dbReference>
<keyword evidence="1" id="KW-0238">DNA-binding</keyword>
<dbReference type="PANTHER" id="PTHR13356">
    <property type="entry name" value="OB FOLD NUCLEIC ACID BINDING PROTEIN-RELATED"/>
    <property type="match status" value="1"/>
</dbReference>
<dbReference type="GO" id="GO:0003677">
    <property type="term" value="F:DNA binding"/>
    <property type="evidence" value="ECO:0007669"/>
    <property type="project" value="UniProtKB-KW"/>
</dbReference>
<comment type="caution">
    <text evidence="3">The sequence shown here is derived from an EMBL/GenBank/DDBJ whole genome shotgun (WGS) entry which is preliminary data.</text>
</comment>
<dbReference type="Proteomes" id="UP000885936">
    <property type="component" value="Unassembled WGS sequence"/>
</dbReference>
<accession>A0A1F2P365</accession>
<name>A0A1F2P365_9EURY</name>
<dbReference type="STRING" id="1839936.SBU_001400"/>
<sequence length="299" mass="34672">MIEEIVEEIKERLKERGVEVETFEIESRLRLLMEEYGVPEDEAVRSVTNYFLKDIYVDRKDETPEEVKIKDIKEEGRHVTIKGKILTLWESRHEAISQIGLIGDETGVIKFTKWKSSNLPDLEVDRVYVVENAVTDFWQGRYNIKLNRNTRITEIDEDIEVMSENISYTGVFVKIHDGSGVIHRCIQCNRSVIDGECQEHGRVATNPDLRIKAVMDDGRSVQDVLIRRELTERLAAASLEEIISEDIDVLRRIEEALIGKYFVAEGREVGRYLIVENLKQIDEVPYDEAEQLIYEAEQI</sequence>